<reference evidence="1 3" key="1">
    <citation type="submission" date="2015-05" db="EMBL/GenBank/DDBJ databases">
        <title>Genome assembly of Archangium gephyra DSM 2261.</title>
        <authorList>
            <person name="Sharma G."/>
            <person name="Subramanian S."/>
        </authorList>
    </citation>
    <scope>NUCLEOTIDE SEQUENCE [LARGE SCALE GENOMIC DNA]</scope>
    <source>
        <strain evidence="1 3">DSM 2261</strain>
    </source>
</reference>
<dbReference type="AlphaFoldDB" id="A0AAC8Q988"/>
<reference evidence="2 4" key="2">
    <citation type="submission" date="2018-08" db="EMBL/GenBank/DDBJ databases">
        <title>Genomic Encyclopedia of Archaeal and Bacterial Type Strains, Phase II (KMG-II): from individual species to whole genera.</title>
        <authorList>
            <person name="Goeker M."/>
        </authorList>
    </citation>
    <scope>NUCLEOTIDE SEQUENCE [LARGE SCALE GENOMIC DNA]</scope>
    <source>
        <strain evidence="2 4">DSM 2261</strain>
    </source>
</reference>
<evidence type="ECO:0008006" key="5">
    <source>
        <dbReference type="Google" id="ProtNLM"/>
    </source>
</evidence>
<proteinExistence type="predicted"/>
<gene>
    <name evidence="1" type="ORF">AA314_04514</name>
    <name evidence="2" type="ORF">ATI61_11377</name>
</gene>
<evidence type="ECO:0000313" key="1">
    <source>
        <dbReference type="EMBL" id="AKJ02888.1"/>
    </source>
</evidence>
<dbReference type="Proteomes" id="UP000256345">
    <property type="component" value="Unassembled WGS sequence"/>
</dbReference>
<dbReference type="RefSeq" id="WP_047857098.1">
    <property type="nucleotide sequence ID" value="NZ_CP011509.1"/>
</dbReference>
<dbReference type="EMBL" id="QUMU01000013">
    <property type="protein sequence ID" value="REG25014.1"/>
    <property type="molecule type" value="Genomic_DNA"/>
</dbReference>
<dbReference type="EMBL" id="CP011509">
    <property type="protein sequence ID" value="AKJ02888.1"/>
    <property type="molecule type" value="Genomic_DNA"/>
</dbReference>
<sequence>MPSPIQKVKPGDLITAEFMNNLLDRIDNLEERLARIEAEGPAAGAIVILDILPEGVVRVGDEMRLIGRNFGVPAQNIVTLAGKRVEQLKAGSGDSQLVFDIPPIPGLKEQAQPVTLTLSNPKGFVSQTVLLADRPITVPEGEILVSLTKAPDGELKPDGKTYAFVFTLKAFTNMDETFVLTPSLDVGWPVTVLGANGAPAATAELSFPKGTFPEGTVRSATVQITIPTNAVPKTQAHLRLNAVSKRNPQGLTGSSGSLLLSVGDRPPPPSSFSVTLSAARPPSAQSGEFVVIPASSPAIVQFQAELPKGSYALKLSIPNNPNSLWTIESRMTPPDSITMDQPGLTPILTRLTGKPGAQPTDLVVRLESKDNATVFGELTQRIKLA</sequence>
<evidence type="ECO:0000313" key="2">
    <source>
        <dbReference type="EMBL" id="REG25014.1"/>
    </source>
</evidence>
<evidence type="ECO:0000313" key="4">
    <source>
        <dbReference type="Proteomes" id="UP000256345"/>
    </source>
</evidence>
<protein>
    <recommendedName>
        <fullName evidence="5">IPT/TIG domain-containing protein</fullName>
    </recommendedName>
</protein>
<dbReference type="Proteomes" id="UP000035579">
    <property type="component" value="Chromosome"/>
</dbReference>
<name>A0AAC8Q988_9BACT</name>
<dbReference type="KEGG" id="age:AA314_04514"/>
<keyword evidence="4" id="KW-1185">Reference proteome</keyword>
<accession>A0AAC8Q988</accession>
<evidence type="ECO:0000313" key="3">
    <source>
        <dbReference type="Proteomes" id="UP000035579"/>
    </source>
</evidence>
<organism evidence="1 3">
    <name type="scientific">Archangium gephyra</name>
    <dbReference type="NCBI Taxonomy" id="48"/>
    <lineage>
        <taxon>Bacteria</taxon>
        <taxon>Pseudomonadati</taxon>
        <taxon>Myxococcota</taxon>
        <taxon>Myxococcia</taxon>
        <taxon>Myxococcales</taxon>
        <taxon>Cystobacterineae</taxon>
        <taxon>Archangiaceae</taxon>
        <taxon>Archangium</taxon>
    </lineage>
</organism>